<dbReference type="SUPFAM" id="SSF56655">
    <property type="entry name" value="Carbohydrate phosphatase"/>
    <property type="match status" value="1"/>
</dbReference>
<evidence type="ECO:0000256" key="5">
    <source>
        <dbReference type="ARBA" id="ARBA00022723"/>
    </source>
</evidence>
<dbReference type="InterPro" id="IPR020583">
    <property type="entry name" value="Inositol_monoP_metal-BS"/>
</dbReference>
<dbReference type="Proteomes" id="UP000017640">
    <property type="component" value="Chromosome"/>
</dbReference>
<comment type="function">
    <text evidence="9">Converts adenosine-3',5'-bisphosphate (PAP) to AMP.</text>
</comment>
<feature type="binding site" evidence="9">
    <location>
        <position position="90"/>
    </location>
    <ligand>
        <name>Mg(2+)</name>
        <dbReference type="ChEBI" id="CHEBI:18420"/>
        <label>1</label>
    </ligand>
</feature>
<comment type="subcellular location">
    <subcellularLocation>
        <location evidence="9">Cell inner membrane</location>
        <topology evidence="9">Peripheral membrane protein</topology>
        <orientation evidence="9">Cytoplasmic side</orientation>
    </subcellularLocation>
</comment>
<feature type="binding site" evidence="9 10">
    <location>
        <position position="93"/>
    </location>
    <ligand>
        <name>Mg(2+)</name>
        <dbReference type="ChEBI" id="CHEBI:18420"/>
        <label>2</label>
    </ligand>
</feature>
<keyword evidence="5 9" id="KW-0479">Metal-binding</keyword>
<dbReference type="InterPro" id="IPR050725">
    <property type="entry name" value="CysQ/Inositol_MonoPase"/>
</dbReference>
<dbReference type="OrthoDB" id="9785695at2"/>
<organism evidence="11 12">
    <name type="scientific">Spiribacter curvatus</name>
    <dbReference type="NCBI Taxonomy" id="1335757"/>
    <lineage>
        <taxon>Bacteria</taxon>
        <taxon>Pseudomonadati</taxon>
        <taxon>Pseudomonadota</taxon>
        <taxon>Gammaproteobacteria</taxon>
        <taxon>Chromatiales</taxon>
        <taxon>Ectothiorhodospiraceae</taxon>
        <taxon>Spiribacter</taxon>
    </lineage>
</organism>
<protein>
    <recommendedName>
        <fullName evidence="9">3'(2'),5'-bisphosphate nucleotidase CysQ</fullName>
        <ecNumber evidence="9">3.1.3.7</ecNumber>
    </recommendedName>
    <alternativeName>
        <fullName evidence="9">3'(2'),5-bisphosphonucleoside 3'(2')-phosphohydrolase</fullName>
    </alternativeName>
    <alternativeName>
        <fullName evidence="9">3'-phosphoadenosine 5'-phosphate phosphatase</fullName>
        <shortName evidence="9">PAP phosphatase</shortName>
    </alternativeName>
</protein>
<dbReference type="PATRIC" id="fig|1335757.3.peg.1824"/>
<keyword evidence="8 9" id="KW-0472">Membrane</keyword>
<accession>U5T5I7</accession>
<dbReference type="EC" id="3.1.3.7" evidence="9"/>
<dbReference type="HOGENOM" id="CLU_044118_3_0_6"/>
<keyword evidence="6 9" id="KW-0378">Hydrolase</keyword>
<dbReference type="FunFam" id="3.40.190.80:FF:000005">
    <property type="entry name" value="3'(2'),5'-bisphosphate nucleotidase CysQ"/>
    <property type="match status" value="1"/>
</dbReference>
<dbReference type="Pfam" id="PF00459">
    <property type="entry name" value="Inositol_P"/>
    <property type="match status" value="1"/>
</dbReference>
<dbReference type="KEGG" id="spiu:SPICUR_09345"/>
<dbReference type="GO" id="GO:0008441">
    <property type="term" value="F:3'(2'),5'-bisphosphate nucleotidase activity"/>
    <property type="evidence" value="ECO:0007669"/>
    <property type="project" value="UniProtKB-UniRule"/>
</dbReference>
<feature type="binding site" evidence="9">
    <location>
        <position position="92"/>
    </location>
    <ligand>
        <name>Mg(2+)</name>
        <dbReference type="ChEBI" id="CHEBI:18420"/>
        <label>1</label>
    </ligand>
</feature>
<feature type="binding site" evidence="10">
    <location>
        <position position="226"/>
    </location>
    <ligand>
        <name>Mg(2+)</name>
        <dbReference type="ChEBI" id="CHEBI:18420"/>
        <label>1</label>
        <note>catalytic</note>
    </ligand>
</feature>
<dbReference type="eggNOG" id="COG1218">
    <property type="taxonomic scope" value="Bacteria"/>
</dbReference>
<gene>
    <name evidence="9" type="primary">cysQ</name>
    <name evidence="11" type="ORF">SPICUR_09345</name>
</gene>
<keyword evidence="3 9" id="KW-1003">Cell membrane</keyword>
<evidence type="ECO:0000256" key="1">
    <source>
        <dbReference type="ARBA" id="ARBA00001625"/>
    </source>
</evidence>
<dbReference type="PANTHER" id="PTHR43028:SF5">
    <property type="entry name" value="3'(2'),5'-BISPHOSPHATE NUCLEOTIDASE 1"/>
    <property type="match status" value="1"/>
</dbReference>
<comment type="cofactor">
    <cofactor evidence="9 10">
        <name>Mg(2+)</name>
        <dbReference type="ChEBI" id="CHEBI:18420"/>
    </cofactor>
</comment>
<evidence type="ECO:0000313" key="12">
    <source>
        <dbReference type="Proteomes" id="UP000017640"/>
    </source>
</evidence>
<reference evidence="11 12" key="1">
    <citation type="journal article" date="2013" name="BMC Genomics">
        <title>Genomes of "Spiribacter", a streamlined, successful halophilic bacterium.</title>
        <authorList>
            <person name="Lopez-Perez M."/>
            <person name="Ghai R."/>
            <person name="Leon M.J."/>
            <person name="Rodriguez-Olmos A."/>
            <person name="Copa-Patino J.L."/>
            <person name="Soliveri J."/>
            <person name="Sanchez-Porro C."/>
            <person name="Ventosa A."/>
            <person name="Rodriguez-Valera F."/>
        </authorList>
    </citation>
    <scope>NUCLEOTIDE SEQUENCE [LARGE SCALE GENOMIC DNA]</scope>
    <source>
        <strain evidence="11 12">UAH-SP71</strain>
    </source>
</reference>
<proteinExistence type="inferred from homology"/>
<feature type="binding site" evidence="10">
    <location>
        <position position="92"/>
    </location>
    <ligand>
        <name>Mg(2+)</name>
        <dbReference type="ChEBI" id="CHEBI:18420"/>
        <label>1</label>
        <note>catalytic</note>
    </ligand>
</feature>
<feature type="binding site" evidence="9">
    <location>
        <position position="70"/>
    </location>
    <ligand>
        <name>Mg(2+)</name>
        <dbReference type="ChEBI" id="CHEBI:18420"/>
        <label>1</label>
    </ligand>
</feature>
<feature type="binding site" evidence="9">
    <location>
        <position position="226"/>
    </location>
    <ligand>
        <name>substrate</name>
    </ligand>
</feature>
<dbReference type="STRING" id="1335757.SPICUR_09345"/>
<dbReference type="Gene3D" id="3.40.190.80">
    <property type="match status" value="1"/>
</dbReference>
<dbReference type="HAMAP" id="MF_02095">
    <property type="entry name" value="CysQ"/>
    <property type="match status" value="1"/>
</dbReference>
<evidence type="ECO:0000256" key="2">
    <source>
        <dbReference type="ARBA" id="ARBA00005289"/>
    </source>
</evidence>
<feature type="binding site" evidence="9">
    <location>
        <begin position="92"/>
        <end position="95"/>
    </location>
    <ligand>
        <name>substrate</name>
    </ligand>
</feature>
<dbReference type="GO" id="GO:0000287">
    <property type="term" value="F:magnesium ion binding"/>
    <property type="evidence" value="ECO:0007669"/>
    <property type="project" value="UniProtKB-UniRule"/>
</dbReference>
<keyword evidence="12" id="KW-1185">Reference proteome</keyword>
<evidence type="ECO:0000256" key="3">
    <source>
        <dbReference type="ARBA" id="ARBA00022475"/>
    </source>
</evidence>
<evidence type="ECO:0000256" key="4">
    <source>
        <dbReference type="ARBA" id="ARBA00022519"/>
    </source>
</evidence>
<dbReference type="Gene3D" id="3.30.540.10">
    <property type="entry name" value="Fructose-1,6-Bisphosphatase, subunit A, domain 1"/>
    <property type="match status" value="1"/>
</dbReference>
<comment type="similarity">
    <text evidence="2 9">Belongs to the inositol monophosphatase superfamily. CysQ family.</text>
</comment>
<dbReference type="RefSeq" id="WP_023368339.1">
    <property type="nucleotide sequence ID" value="NC_022664.1"/>
</dbReference>
<dbReference type="GO" id="GO:0005886">
    <property type="term" value="C:plasma membrane"/>
    <property type="evidence" value="ECO:0007669"/>
    <property type="project" value="UniProtKB-SubCell"/>
</dbReference>
<dbReference type="InterPro" id="IPR000760">
    <property type="entry name" value="Inositol_monophosphatase-like"/>
</dbReference>
<feature type="binding site" evidence="10">
    <location>
        <position position="70"/>
    </location>
    <ligand>
        <name>Mg(2+)</name>
        <dbReference type="ChEBI" id="CHEBI:18420"/>
        <label>1</label>
        <note>catalytic</note>
    </ligand>
</feature>
<sequence>MNDHHLATLAENAVTVARAAGQSILEIYAAGFEVESKADDSPLTTADNAAHRLIADRLQALTPDIPILSEEGGLADYAERQGWTTYWLVDPLDGTREFVKRNGEFTVNIALIEAQRPVIGVVHAPVLNCTWEAVHRPADGPDSDIAHGWARRHDSQGSHDIQTRRAPERDLTLVVSRSHRHPQVEALLQRLPAYRTRSMGSSIKFCLVAEGEADCYPRFGPTSEWDSAAAQCIVEAAGGAVIRPDGTPLRYNTKASTLNPNFVVIGDPQWPWADALDGLPVEER</sequence>
<dbReference type="PRINTS" id="PR00377">
    <property type="entry name" value="IMPHPHTASES"/>
</dbReference>
<dbReference type="CDD" id="cd01638">
    <property type="entry name" value="CysQ"/>
    <property type="match status" value="1"/>
</dbReference>
<feature type="binding site" evidence="9">
    <location>
        <position position="226"/>
    </location>
    <ligand>
        <name>Mg(2+)</name>
        <dbReference type="ChEBI" id="CHEBI:18420"/>
        <label>2</label>
    </ligand>
</feature>
<dbReference type="PANTHER" id="PTHR43028">
    <property type="entry name" value="3'(2'),5'-BISPHOSPHATE NUCLEOTIDASE 1"/>
    <property type="match status" value="1"/>
</dbReference>
<dbReference type="AlphaFoldDB" id="U5T5I7"/>
<evidence type="ECO:0000256" key="6">
    <source>
        <dbReference type="ARBA" id="ARBA00022801"/>
    </source>
</evidence>
<dbReference type="EMBL" id="CP005990">
    <property type="protein sequence ID" value="AGY92789.1"/>
    <property type="molecule type" value="Genomic_DNA"/>
</dbReference>
<dbReference type="PROSITE" id="PS00629">
    <property type="entry name" value="IMP_1"/>
    <property type="match status" value="1"/>
</dbReference>
<evidence type="ECO:0000256" key="7">
    <source>
        <dbReference type="ARBA" id="ARBA00022842"/>
    </source>
</evidence>
<evidence type="ECO:0000256" key="9">
    <source>
        <dbReference type="HAMAP-Rule" id="MF_02095"/>
    </source>
</evidence>
<dbReference type="GO" id="GO:0046854">
    <property type="term" value="P:phosphatidylinositol phosphate biosynthetic process"/>
    <property type="evidence" value="ECO:0007669"/>
    <property type="project" value="InterPro"/>
</dbReference>
<keyword evidence="4 9" id="KW-0997">Cell inner membrane</keyword>
<dbReference type="InterPro" id="IPR006240">
    <property type="entry name" value="CysQ"/>
</dbReference>
<name>U5T5I7_9GAMM</name>
<dbReference type="GO" id="GO:0000103">
    <property type="term" value="P:sulfate assimilation"/>
    <property type="evidence" value="ECO:0007669"/>
    <property type="project" value="TreeGrafter"/>
</dbReference>
<keyword evidence="7 9" id="KW-0460">Magnesium</keyword>
<evidence type="ECO:0000256" key="10">
    <source>
        <dbReference type="PIRSR" id="PIRSR600760-2"/>
    </source>
</evidence>
<dbReference type="PROSITE" id="PS00630">
    <property type="entry name" value="IMP_2"/>
    <property type="match status" value="1"/>
</dbReference>
<feature type="binding site" evidence="9">
    <location>
        <position position="70"/>
    </location>
    <ligand>
        <name>substrate</name>
    </ligand>
</feature>
<evidence type="ECO:0000256" key="8">
    <source>
        <dbReference type="ARBA" id="ARBA00023136"/>
    </source>
</evidence>
<dbReference type="InterPro" id="IPR020550">
    <property type="entry name" value="Inositol_monophosphatase_CS"/>
</dbReference>
<dbReference type="NCBIfam" id="TIGR01331">
    <property type="entry name" value="bisphos_cysQ"/>
    <property type="match status" value="1"/>
</dbReference>
<dbReference type="GO" id="GO:0050427">
    <property type="term" value="P:3'-phosphoadenosine 5'-phosphosulfate metabolic process"/>
    <property type="evidence" value="ECO:0007669"/>
    <property type="project" value="TreeGrafter"/>
</dbReference>
<evidence type="ECO:0000313" key="11">
    <source>
        <dbReference type="EMBL" id="AGY92789.1"/>
    </source>
</evidence>
<feature type="binding site" evidence="9 10">
    <location>
        <position position="90"/>
    </location>
    <ligand>
        <name>Mg(2+)</name>
        <dbReference type="ChEBI" id="CHEBI:18420"/>
        <label>2</label>
    </ligand>
</feature>
<comment type="catalytic activity">
    <reaction evidence="1 9">
        <text>adenosine 3',5'-bisphosphate + H2O = AMP + phosphate</text>
        <dbReference type="Rhea" id="RHEA:10040"/>
        <dbReference type="ChEBI" id="CHEBI:15377"/>
        <dbReference type="ChEBI" id="CHEBI:43474"/>
        <dbReference type="ChEBI" id="CHEBI:58343"/>
        <dbReference type="ChEBI" id="CHEBI:456215"/>
        <dbReference type="EC" id="3.1.3.7"/>
    </reaction>
</comment>